<dbReference type="PRINTS" id="PR00039">
    <property type="entry name" value="HTHLYSR"/>
</dbReference>
<dbReference type="OrthoDB" id="196624at2"/>
<dbReference type="GO" id="GO:0003700">
    <property type="term" value="F:DNA-binding transcription factor activity"/>
    <property type="evidence" value="ECO:0007669"/>
    <property type="project" value="InterPro"/>
</dbReference>
<dbReference type="InterPro" id="IPR005119">
    <property type="entry name" value="LysR_subst-bd"/>
</dbReference>
<dbReference type="Proteomes" id="UP000283709">
    <property type="component" value="Unassembled WGS sequence"/>
</dbReference>
<evidence type="ECO:0000256" key="1">
    <source>
        <dbReference type="ARBA" id="ARBA00009437"/>
    </source>
</evidence>
<dbReference type="SUPFAM" id="SSF46785">
    <property type="entry name" value="Winged helix' DNA-binding domain"/>
    <property type="match status" value="1"/>
</dbReference>
<comment type="similarity">
    <text evidence="1">Belongs to the LysR transcriptional regulatory family.</text>
</comment>
<dbReference type="InterPro" id="IPR036388">
    <property type="entry name" value="WH-like_DNA-bd_sf"/>
</dbReference>
<accession>A0A420FCA9</accession>
<dbReference type="Pfam" id="PF00126">
    <property type="entry name" value="HTH_1"/>
    <property type="match status" value="1"/>
</dbReference>
<keyword evidence="4" id="KW-0804">Transcription</keyword>
<keyword evidence="2" id="KW-0805">Transcription regulation</keyword>
<evidence type="ECO:0000256" key="3">
    <source>
        <dbReference type="ARBA" id="ARBA00023125"/>
    </source>
</evidence>
<dbReference type="SUPFAM" id="SSF53850">
    <property type="entry name" value="Periplasmic binding protein-like II"/>
    <property type="match status" value="1"/>
</dbReference>
<dbReference type="Pfam" id="PF03466">
    <property type="entry name" value="LysR_substrate"/>
    <property type="match status" value="1"/>
</dbReference>
<evidence type="ECO:0000313" key="7">
    <source>
        <dbReference type="Proteomes" id="UP000283709"/>
    </source>
</evidence>
<dbReference type="EMBL" id="MCAS01000068">
    <property type="protein sequence ID" value="RKF30506.1"/>
    <property type="molecule type" value="Genomic_DNA"/>
</dbReference>
<evidence type="ECO:0000259" key="5">
    <source>
        <dbReference type="PROSITE" id="PS50931"/>
    </source>
</evidence>
<dbReference type="RefSeq" id="WP_120349039.1">
    <property type="nucleotide sequence ID" value="NZ_MCAS01000068.1"/>
</dbReference>
<name>A0A420FCA9_9BURK</name>
<dbReference type="InterPro" id="IPR036390">
    <property type="entry name" value="WH_DNA-bd_sf"/>
</dbReference>
<dbReference type="PANTHER" id="PTHR30126">
    <property type="entry name" value="HTH-TYPE TRANSCRIPTIONAL REGULATOR"/>
    <property type="match status" value="1"/>
</dbReference>
<comment type="caution">
    <text evidence="6">The sequence shown here is derived from an EMBL/GenBank/DDBJ whole genome shotgun (WGS) entry which is preliminary data.</text>
</comment>
<dbReference type="GO" id="GO:0000976">
    <property type="term" value="F:transcription cis-regulatory region binding"/>
    <property type="evidence" value="ECO:0007669"/>
    <property type="project" value="TreeGrafter"/>
</dbReference>
<dbReference type="PROSITE" id="PS50931">
    <property type="entry name" value="HTH_LYSR"/>
    <property type="match status" value="1"/>
</dbReference>
<dbReference type="PANTHER" id="PTHR30126:SF91">
    <property type="entry name" value="LYSR FAMILY TRANSCRIPTIONAL REGULATOR"/>
    <property type="match status" value="1"/>
</dbReference>
<dbReference type="AlphaFoldDB" id="A0A420FCA9"/>
<keyword evidence="3" id="KW-0238">DNA-binding</keyword>
<gene>
    <name evidence="6" type="ORF">BCY88_12615</name>
</gene>
<organism evidence="6 7">
    <name type="scientific">Paraburkholderia fungorum</name>
    <dbReference type="NCBI Taxonomy" id="134537"/>
    <lineage>
        <taxon>Bacteria</taxon>
        <taxon>Pseudomonadati</taxon>
        <taxon>Pseudomonadota</taxon>
        <taxon>Betaproteobacteria</taxon>
        <taxon>Burkholderiales</taxon>
        <taxon>Burkholderiaceae</taxon>
        <taxon>Paraburkholderia</taxon>
    </lineage>
</organism>
<evidence type="ECO:0000256" key="4">
    <source>
        <dbReference type="ARBA" id="ARBA00023163"/>
    </source>
</evidence>
<protein>
    <submittedName>
        <fullName evidence="6">LysR family transcriptional regulator</fullName>
    </submittedName>
</protein>
<dbReference type="CDD" id="cd05466">
    <property type="entry name" value="PBP2_LTTR_substrate"/>
    <property type="match status" value="1"/>
</dbReference>
<dbReference type="Gene3D" id="3.40.190.290">
    <property type="match status" value="1"/>
</dbReference>
<sequence length="304" mass="34196">MRYSLDQLEIFARVVKTGSFSAAARSIGKTQSTISLAISNLEVDWGLPLFDRTSKLPVLTPAGRKLFNEVELVLERCLDLESHANDLGELVEPRLTLAIEVPYNAVMPVLTDFSAQFPNVDLDVRHPIHGDVNDLLLKDEVDLGVAFAQPAYPRDFGFSQMGKLILAHVARRGHPLTHQKNVSFAELRSHRRLVFSAHNNTLPSTEYLDSARCWQAESYLALLEMTRAGLGWTTLPRQLILRELEEGEFVELQLAAYPHTDWLVGVDLIWSKARVLGKAGAWLKCRLQDHKVYELDRNGNSTTL</sequence>
<reference evidence="6 7" key="1">
    <citation type="submission" date="2016-07" db="EMBL/GenBank/DDBJ databases">
        <title>Genome analysis of Burkholderia fungorum ES3-20.</title>
        <authorList>
            <person name="Xu D."/>
            <person name="Yao R."/>
            <person name="Zheng S."/>
        </authorList>
    </citation>
    <scope>NUCLEOTIDE SEQUENCE [LARGE SCALE GENOMIC DNA]</scope>
    <source>
        <strain evidence="6 7">ES3-20</strain>
    </source>
</reference>
<dbReference type="Gene3D" id="1.10.10.10">
    <property type="entry name" value="Winged helix-like DNA-binding domain superfamily/Winged helix DNA-binding domain"/>
    <property type="match status" value="1"/>
</dbReference>
<dbReference type="InterPro" id="IPR000847">
    <property type="entry name" value="LysR_HTH_N"/>
</dbReference>
<evidence type="ECO:0000256" key="2">
    <source>
        <dbReference type="ARBA" id="ARBA00023015"/>
    </source>
</evidence>
<evidence type="ECO:0000313" key="6">
    <source>
        <dbReference type="EMBL" id="RKF30506.1"/>
    </source>
</evidence>
<proteinExistence type="inferred from homology"/>
<feature type="domain" description="HTH lysR-type" evidence="5">
    <location>
        <begin position="1"/>
        <end position="60"/>
    </location>
</feature>